<evidence type="ECO:0000256" key="3">
    <source>
        <dbReference type="SAM" id="SignalP"/>
    </source>
</evidence>
<reference evidence="4 5" key="1">
    <citation type="submission" date="2016-10" db="EMBL/GenBank/DDBJ databases">
        <title>Draft genome sequence of Coniochaeta ligniaria NRRL30616, a lignocellulolytic fungus for bioabatement of inhibitors in plant biomass hydrolysates.</title>
        <authorList>
            <consortium name="DOE Joint Genome Institute"/>
            <person name="Jimenez D.J."/>
            <person name="Hector R.E."/>
            <person name="Riley R."/>
            <person name="Sun H."/>
            <person name="Grigoriev I.V."/>
            <person name="Van Elsas J.D."/>
            <person name="Nichols N.N."/>
        </authorList>
    </citation>
    <scope>NUCLEOTIDE SEQUENCE [LARGE SCALE GENOMIC DNA]</scope>
    <source>
        <strain evidence="4 5">NRRL 30616</strain>
    </source>
</reference>
<dbReference type="Proteomes" id="UP000182658">
    <property type="component" value="Unassembled WGS sequence"/>
</dbReference>
<gene>
    <name evidence="4" type="ORF">CONLIGDRAFT_691213</name>
</gene>
<feature type="chain" id="PRO_5013018239" description="Mid2 domain-containing protein" evidence="3">
    <location>
        <begin position="24"/>
        <end position="312"/>
    </location>
</feature>
<accession>A0A1J7IDD8</accession>
<dbReference type="InParanoid" id="A0A1J7IDD8"/>
<evidence type="ECO:0008006" key="6">
    <source>
        <dbReference type="Google" id="ProtNLM"/>
    </source>
</evidence>
<sequence length="312" mass="33799">MMRHLGVCLALLVLALSIRTVSSDDNPAGTWFNPPGCYCPNPVYAVGETIELHWATPYPNYSIALWQSFPPGAATLGPIIYRMFDHHVRETALGPVLTSSRPETFQSTNGFFNWSVSPVEFNLSVSNVFFFWLFSLTSPQGTQHPKDPSLSSHYFNLTEPEEAVTTAFSPSASSSTTASSTYVSASVSSSPNTTTNPTGEQAGSLSSGVSAGIGLGITIAVICLIAGALWWYRRQRRKRRLGLTSQPQTINHFELPACLNQKPVELMQQNAELAEAGGQMSPIELESPGNRDMLVAPPMSPTTVASSEQPRD</sequence>
<evidence type="ECO:0000256" key="1">
    <source>
        <dbReference type="SAM" id="MobiDB-lite"/>
    </source>
</evidence>
<keyword evidence="2" id="KW-1133">Transmembrane helix</keyword>
<evidence type="ECO:0000313" key="5">
    <source>
        <dbReference type="Proteomes" id="UP000182658"/>
    </source>
</evidence>
<dbReference type="STRING" id="1408157.A0A1J7IDD8"/>
<organism evidence="4 5">
    <name type="scientific">Coniochaeta ligniaria NRRL 30616</name>
    <dbReference type="NCBI Taxonomy" id="1408157"/>
    <lineage>
        <taxon>Eukaryota</taxon>
        <taxon>Fungi</taxon>
        <taxon>Dikarya</taxon>
        <taxon>Ascomycota</taxon>
        <taxon>Pezizomycotina</taxon>
        <taxon>Sordariomycetes</taxon>
        <taxon>Sordariomycetidae</taxon>
        <taxon>Coniochaetales</taxon>
        <taxon>Coniochaetaceae</taxon>
        <taxon>Coniochaeta</taxon>
    </lineage>
</organism>
<feature type="region of interest" description="Disordered" evidence="1">
    <location>
        <begin position="281"/>
        <end position="312"/>
    </location>
</feature>
<protein>
    <recommendedName>
        <fullName evidence="6">Mid2 domain-containing protein</fullName>
    </recommendedName>
</protein>
<proteinExistence type="predicted"/>
<feature type="compositionally biased region" description="Polar residues" evidence="1">
    <location>
        <begin position="301"/>
        <end position="312"/>
    </location>
</feature>
<dbReference type="EMBL" id="KV875102">
    <property type="protein sequence ID" value="OIW25307.1"/>
    <property type="molecule type" value="Genomic_DNA"/>
</dbReference>
<feature type="compositionally biased region" description="Low complexity" evidence="1">
    <location>
        <begin position="185"/>
        <end position="198"/>
    </location>
</feature>
<dbReference type="AlphaFoldDB" id="A0A1J7IDD8"/>
<evidence type="ECO:0000256" key="2">
    <source>
        <dbReference type="SAM" id="Phobius"/>
    </source>
</evidence>
<dbReference type="OrthoDB" id="5390143at2759"/>
<name>A0A1J7IDD8_9PEZI</name>
<keyword evidence="3" id="KW-0732">Signal</keyword>
<keyword evidence="5" id="KW-1185">Reference proteome</keyword>
<keyword evidence="2" id="KW-0812">Transmembrane</keyword>
<evidence type="ECO:0000313" key="4">
    <source>
        <dbReference type="EMBL" id="OIW25307.1"/>
    </source>
</evidence>
<feature type="region of interest" description="Disordered" evidence="1">
    <location>
        <begin position="185"/>
        <end position="205"/>
    </location>
</feature>
<keyword evidence="2" id="KW-0472">Membrane</keyword>
<feature type="transmembrane region" description="Helical" evidence="2">
    <location>
        <begin position="211"/>
        <end position="232"/>
    </location>
</feature>
<feature type="signal peptide" evidence="3">
    <location>
        <begin position="1"/>
        <end position="23"/>
    </location>
</feature>